<evidence type="ECO:0000256" key="2">
    <source>
        <dbReference type="ARBA" id="ARBA00004653"/>
    </source>
</evidence>
<sequence length="269" mass="30173">MHENLASKPGVPRPPWNPPSNAFGNAFYGAGSGLIKGGLGAYGEKFFGSSSEYVQSNISKYFSDPQYYFQVNDQYVRNKLKLVFFPFLHRGHWTRITEPVGGRLSYQPPINDINAPDLYIPFMAFATYLVLTGISLGQSGKFSPEAMNWQFVKGMVGWFLQVMLLKVSLLSLGGGEAPLLDTVAYSGYTFTGMCLAVLGRITLNYACHLIILWTCMCMGIFLVKTMKRTLYAEARSYHSSRHHYLLLGIAFAQFPLISWLSNTTGNWFF</sequence>
<proteinExistence type="inferred from homology"/>
<feature type="transmembrane region" description="Helical" evidence="11">
    <location>
        <begin position="203"/>
        <end position="223"/>
    </location>
</feature>
<evidence type="ECO:0000313" key="12">
    <source>
        <dbReference type="EMBL" id="KAF3447350.1"/>
    </source>
</evidence>
<feature type="transmembrane region" description="Helical" evidence="11">
    <location>
        <begin position="244"/>
        <end position="261"/>
    </location>
</feature>
<name>A0A8K0MIZ3_9ROSA</name>
<dbReference type="AlphaFoldDB" id="A0A8K0MIZ3"/>
<dbReference type="GO" id="GO:0030134">
    <property type="term" value="C:COPII-coated ER to Golgi transport vesicle"/>
    <property type="evidence" value="ECO:0007669"/>
    <property type="project" value="TreeGrafter"/>
</dbReference>
<evidence type="ECO:0000256" key="11">
    <source>
        <dbReference type="SAM" id="Phobius"/>
    </source>
</evidence>
<evidence type="ECO:0000256" key="6">
    <source>
        <dbReference type="ARBA" id="ARBA00022824"/>
    </source>
</evidence>
<dbReference type="Pfam" id="PF03878">
    <property type="entry name" value="YIF1"/>
    <property type="match status" value="1"/>
</dbReference>
<keyword evidence="10 11" id="KW-0472">Membrane</keyword>
<accession>A0A8K0MIZ3</accession>
<keyword evidence="4" id="KW-0813">Transport</keyword>
<dbReference type="EMBL" id="VOIH02000005">
    <property type="protein sequence ID" value="KAF3447350.1"/>
    <property type="molecule type" value="Genomic_DNA"/>
</dbReference>
<keyword evidence="8 11" id="KW-1133">Transmembrane helix</keyword>
<comment type="similarity">
    <text evidence="3">Belongs to the YIF1 family.</text>
</comment>
<organism evidence="12 13">
    <name type="scientific">Rhamnella rubrinervis</name>
    <dbReference type="NCBI Taxonomy" id="2594499"/>
    <lineage>
        <taxon>Eukaryota</taxon>
        <taxon>Viridiplantae</taxon>
        <taxon>Streptophyta</taxon>
        <taxon>Embryophyta</taxon>
        <taxon>Tracheophyta</taxon>
        <taxon>Spermatophyta</taxon>
        <taxon>Magnoliopsida</taxon>
        <taxon>eudicotyledons</taxon>
        <taxon>Gunneridae</taxon>
        <taxon>Pentapetalae</taxon>
        <taxon>rosids</taxon>
        <taxon>fabids</taxon>
        <taxon>Rosales</taxon>
        <taxon>Rhamnaceae</taxon>
        <taxon>rhamnoid group</taxon>
        <taxon>Rhamneae</taxon>
        <taxon>Rhamnella</taxon>
    </lineage>
</organism>
<reference evidence="12" key="1">
    <citation type="submission" date="2020-03" db="EMBL/GenBank/DDBJ databases">
        <title>A high-quality chromosome-level genome assembly of a woody plant with both climbing and erect habits, Rhamnella rubrinervis.</title>
        <authorList>
            <person name="Lu Z."/>
            <person name="Yang Y."/>
            <person name="Zhu X."/>
            <person name="Sun Y."/>
        </authorList>
    </citation>
    <scope>NUCLEOTIDE SEQUENCE</scope>
    <source>
        <strain evidence="12">BYM</strain>
        <tissue evidence="12">Leaf</tissue>
    </source>
</reference>
<evidence type="ECO:0000256" key="9">
    <source>
        <dbReference type="ARBA" id="ARBA00023034"/>
    </source>
</evidence>
<dbReference type="PANTHER" id="PTHR14083">
    <property type="entry name" value="YIP1 INTERACTING FACTOR HOMOLOG YIF1 PROTEIN"/>
    <property type="match status" value="1"/>
</dbReference>
<protein>
    <submittedName>
        <fullName evidence="12">Uncharacterized protein</fullName>
    </submittedName>
</protein>
<dbReference type="GO" id="GO:0000139">
    <property type="term" value="C:Golgi membrane"/>
    <property type="evidence" value="ECO:0007669"/>
    <property type="project" value="UniProtKB-SubCell"/>
</dbReference>
<dbReference type="GO" id="GO:0005793">
    <property type="term" value="C:endoplasmic reticulum-Golgi intermediate compartment"/>
    <property type="evidence" value="ECO:0007669"/>
    <property type="project" value="TreeGrafter"/>
</dbReference>
<evidence type="ECO:0000256" key="4">
    <source>
        <dbReference type="ARBA" id="ARBA00022448"/>
    </source>
</evidence>
<evidence type="ECO:0000256" key="10">
    <source>
        <dbReference type="ARBA" id="ARBA00023136"/>
    </source>
</evidence>
<keyword evidence="6" id="KW-0256">Endoplasmic reticulum</keyword>
<evidence type="ECO:0000256" key="3">
    <source>
        <dbReference type="ARBA" id="ARBA00009727"/>
    </source>
</evidence>
<dbReference type="GO" id="GO:0006888">
    <property type="term" value="P:endoplasmic reticulum to Golgi vesicle-mediated transport"/>
    <property type="evidence" value="ECO:0007669"/>
    <property type="project" value="InterPro"/>
</dbReference>
<keyword evidence="9" id="KW-0333">Golgi apparatus</keyword>
<dbReference type="Proteomes" id="UP000796880">
    <property type="component" value="Unassembled WGS sequence"/>
</dbReference>
<dbReference type="GO" id="GO:0005789">
    <property type="term" value="C:endoplasmic reticulum membrane"/>
    <property type="evidence" value="ECO:0007669"/>
    <property type="project" value="UniProtKB-SubCell"/>
</dbReference>
<evidence type="ECO:0000256" key="1">
    <source>
        <dbReference type="ARBA" id="ARBA00004477"/>
    </source>
</evidence>
<comment type="caution">
    <text evidence="12">The sequence shown here is derived from an EMBL/GenBank/DDBJ whole genome shotgun (WGS) entry which is preliminary data.</text>
</comment>
<keyword evidence="13" id="KW-1185">Reference proteome</keyword>
<dbReference type="InterPro" id="IPR005578">
    <property type="entry name" value="Yif1_fam"/>
</dbReference>
<keyword evidence="7" id="KW-0653">Protein transport</keyword>
<dbReference type="PANTHER" id="PTHR14083:SF13">
    <property type="entry name" value="INTEGRAL MEMBRANE HRF1 FAMILY PROTEIN"/>
    <property type="match status" value="1"/>
</dbReference>
<keyword evidence="5 11" id="KW-0812">Transmembrane</keyword>
<evidence type="ECO:0000256" key="7">
    <source>
        <dbReference type="ARBA" id="ARBA00022927"/>
    </source>
</evidence>
<evidence type="ECO:0000256" key="5">
    <source>
        <dbReference type="ARBA" id="ARBA00022692"/>
    </source>
</evidence>
<comment type="subcellular location">
    <subcellularLocation>
        <location evidence="1">Endoplasmic reticulum membrane</location>
        <topology evidence="1">Multi-pass membrane protein</topology>
    </subcellularLocation>
    <subcellularLocation>
        <location evidence="2">Golgi apparatus membrane</location>
        <topology evidence="2">Multi-pass membrane protein</topology>
    </subcellularLocation>
</comment>
<dbReference type="OrthoDB" id="337750at2759"/>
<evidence type="ECO:0000256" key="8">
    <source>
        <dbReference type="ARBA" id="ARBA00022989"/>
    </source>
</evidence>
<evidence type="ECO:0000313" key="13">
    <source>
        <dbReference type="Proteomes" id="UP000796880"/>
    </source>
</evidence>
<dbReference type="GO" id="GO:0015031">
    <property type="term" value="P:protein transport"/>
    <property type="evidence" value="ECO:0007669"/>
    <property type="project" value="UniProtKB-KW"/>
</dbReference>
<gene>
    <name evidence="12" type="ORF">FNV43_RR12536</name>
</gene>